<keyword evidence="3" id="KW-1185">Reference proteome</keyword>
<feature type="region of interest" description="Disordered" evidence="1">
    <location>
        <begin position="104"/>
        <end position="146"/>
    </location>
</feature>
<gene>
    <name evidence="2" type="ORF">N7493_011327</name>
</gene>
<reference evidence="2" key="1">
    <citation type="journal article" date="2023" name="IMA Fungus">
        <title>Comparative genomic study of the Penicillium genus elucidates a diverse pangenome and 15 lateral gene transfer events.</title>
        <authorList>
            <person name="Petersen C."/>
            <person name="Sorensen T."/>
            <person name="Nielsen M.R."/>
            <person name="Sondergaard T.E."/>
            <person name="Sorensen J.L."/>
            <person name="Fitzpatrick D.A."/>
            <person name="Frisvad J.C."/>
            <person name="Nielsen K.L."/>
        </authorList>
    </citation>
    <scope>NUCLEOTIDE SEQUENCE</scope>
    <source>
        <strain evidence="2">IBT 17514</strain>
    </source>
</reference>
<protein>
    <submittedName>
        <fullName evidence="2">Uncharacterized protein</fullName>
    </submittedName>
</protein>
<feature type="region of interest" description="Disordered" evidence="1">
    <location>
        <begin position="23"/>
        <end position="78"/>
    </location>
</feature>
<evidence type="ECO:0000313" key="2">
    <source>
        <dbReference type="EMBL" id="KAJ5704189.1"/>
    </source>
</evidence>
<dbReference type="AlphaFoldDB" id="A0AAD6HC14"/>
<dbReference type="Proteomes" id="UP001215712">
    <property type="component" value="Unassembled WGS sequence"/>
</dbReference>
<evidence type="ECO:0000313" key="3">
    <source>
        <dbReference type="Proteomes" id="UP001215712"/>
    </source>
</evidence>
<comment type="caution">
    <text evidence="2">The sequence shown here is derived from an EMBL/GenBank/DDBJ whole genome shotgun (WGS) entry which is preliminary data.</text>
</comment>
<name>A0AAD6HC14_9EURO</name>
<proteinExistence type="predicted"/>
<sequence length="489" mass="53175">MAEQPRNPNSSVLGESWVMASTASIREKDPKQQIPCIERNSERLEEPASPTPRPKSARNKDSPKTIESISSLTSSSSLTMSGPELIMPSIYEVPISEASWVAPGVRSKDQSSMRKRRKISPSRGKEQGSPTISRNHDAGSSVPIPPKPTPSLLARLIVFLRDQTAVRTLINGILIGFILHLLVLPEVIYQVQDLCQIPVVKTVYPASCIHIKPQTHPFLPLSSASIISPEDTIITSQKDLESIFETTLQTLSPLSNILKESESMLEDLQYKLQSTFPDARNALDLEFQGSDQALRAAAWEFDSIRADLRSAIDSLLSSTPTQEQAGPASIARDTRLAAQIRLRAEYLDRLRSQIRSKADSLGARFSTLDDHLEAVDGIVAREKRRNSLMGSMSGLGGGAGAGTGVGASMQAVLHSLSSYASFWSGSTDDSSVNNGDADAEAEVYENPQPVTTLASLRLAATHHRPVADSVARLSRQLRDVQRTMSGSSW</sequence>
<organism evidence="2 3">
    <name type="scientific">Penicillium malachiteum</name>
    <dbReference type="NCBI Taxonomy" id="1324776"/>
    <lineage>
        <taxon>Eukaryota</taxon>
        <taxon>Fungi</taxon>
        <taxon>Dikarya</taxon>
        <taxon>Ascomycota</taxon>
        <taxon>Pezizomycotina</taxon>
        <taxon>Eurotiomycetes</taxon>
        <taxon>Eurotiomycetidae</taxon>
        <taxon>Eurotiales</taxon>
        <taxon>Aspergillaceae</taxon>
        <taxon>Penicillium</taxon>
    </lineage>
</organism>
<evidence type="ECO:0000256" key="1">
    <source>
        <dbReference type="SAM" id="MobiDB-lite"/>
    </source>
</evidence>
<feature type="compositionally biased region" description="Low complexity" evidence="1">
    <location>
        <begin position="68"/>
        <end position="78"/>
    </location>
</feature>
<accession>A0AAD6HC14</accession>
<reference evidence="2" key="2">
    <citation type="submission" date="2023-01" db="EMBL/GenBank/DDBJ databases">
        <authorList>
            <person name="Petersen C."/>
        </authorList>
    </citation>
    <scope>NUCLEOTIDE SEQUENCE</scope>
    <source>
        <strain evidence="2">IBT 17514</strain>
    </source>
</reference>
<dbReference type="EMBL" id="JAQJAN010000020">
    <property type="protein sequence ID" value="KAJ5704189.1"/>
    <property type="molecule type" value="Genomic_DNA"/>
</dbReference>